<reference evidence="1" key="1">
    <citation type="journal article" date="2014" name="Front. Microbiol.">
        <title>High frequency of phylogenetically diverse reductive dehalogenase-homologous genes in deep subseafloor sedimentary metagenomes.</title>
        <authorList>
            <person name="Kawai M."/>
            <person name="Futagami T."/>
            <person name="Toyoda A."/>
            <person name="Takaki Y."/>
            <person name="Nishi S."/>
            <person name="Hori S."/>
            <person name="Arai W."/>
            <person name="Tsubouchi T."/>
            <person name="Morono Y."/>
            <person name="Uchiyama I."/>
            <person name="Ito T."/>
            <person name="Fujiyama A."/>
            <person name="Inagaki F."/>
            <person name="Takami H."/>
        </authorList>
    </citation>
    <scope>NUCLEOTIDE SEQUENCE</scope>
    <source>
        <strain evidence="1">Expedition CK06-06</strain>
    </source>
</reference>
<proteinExistence type="predicted"/>
<dbReference type="AlphaFoldDB" id="X1BL40"/>
<gene>
    <name evidence="1" type="ORF">S01H4_43043</name>
</gene>
<organism evidence="1">
    <name type="scientific">marine sediment metagenome</name>
    <dbReference type="NCBI Taxonomy" id="412755"/>
    <lineage>
        <taxon>unclassified sequences</taxon>
        <taxon>metagenomes</taxon>
        <taxon>ecological metagenomes</taxon>
    </lineage>
</organism>
<accession>X1BL40</accession>
<feature type="non-terminal residue" evidence="1">
    <location>
        <position position="285"/>
    </location>
</feature>
<comment type="caution">
    <text evidence="1">The sequence shown here is derived from an EMBL/GenBank/DDBJ whole genome shotgun (WGS) entry which is preliminary data.</text>
</comment>
<sequence length="285" mass="31668">KQNYFHKPFLRIFLVAIVFVFCRDSAQQDKFLFGADVNEAKGGAVSLLEAGKMSFSRVYVPPGRLSDVVRDETRYIPMDATEFEKVVQQLLPRDTSSAFESPQPVAEYVLYEMKLDDSGALLGNVSVRFPSLGAEVEICPGEAQFQDILWFDEEGSGSKQIDWLQESAERQRRERSFKSDGMPVDLFGKPGGSIDFSSLGAGRLSANLQVPPVRTDRSLNQGVSFSVGRSTFLFPQIPSLSTVVVLDLPKMVVPLVTGNVPSKERIDGGELDADQYLRWRYVLGP</sequence>
<evidence type="ECO:0000313" key="1">
    <source>
        <dbReference type="EMBL" id="GAG95735.1"/>
    </source>
</evidence>
<name>X1BL40_9ZZZZ</name>
<protein>
    <submittedName>
        <fullName evidence="1">Uncharacterized protein</fullName>
    </submittedName>
</protein>
<dbReference type="EMBL" id="BART01023702">
    <property type="protein sequence ID" value="GAG95735.1"/>
    <property type="molecule type" value="Genomic_DNA"/>
</dbReference>
<feature type="non-terminal residue" evidence="1">
    <location>
        <position position="1"/>
    </location>
</feature>